<proteinExistence type="predicted"/>
<sequence>MVGGGTADGVVAGIVLTEVPVSLGCPVSSSLLQPTSKPAAAIAATPETNIEWWSFFMRWR</sequence>
<dbReference type="EMBL" id="AP022593">
    <property type="protein sequence ID" value="BBY47982.1"/>
    <property type="molecule type" value="Genomic_DNA"/>
</dbReference>
<geneLocation type="plasmid" evidence="2">
    <name>pjcm18538 dna</name>
</geneLocation>
<gene>
    <name evidence="1" type="ORF">MARA_14500</name>
</gene>
<dbReference type="Proteomes" id="UP000467428">
    <property type="component" value="Chromosome"/>
</dbReference>
<evidence type="ECO:0000313" key="2">
    <source>
        <dbReference type="Proteomes" id="UP000467428"/>
    </source>
</evidence>
<keyword evidence="2" id="KW-1185">Reference proteome</keyword>
<accession>A0A7I7RTP1</accession>
<dbReference type="KEGG" id="marz:MARA_14500"/>
<reference evidence="1 2" key="1">
    <citation type="journal article" date="2019" name="Emerg. Microbes Infect.">
        <title>Comprehensive subspecies identification of 175 nontuberculous mycobacteria species based on 7547 genomic profiles.</title>
        <authorList>
            <person name="Matsumoto Y."/>
            <person name="Kinjo T."/>
            <person name="Motooka D."/>
            <person name="Nabeya D."/>
            <person name="Jung N."/>
            <person name="Uechi K."/>
            <person name="Horii T."/>
            <person name="Iida T."/>
            <person name="Fujita J."/>
            <person name="Nakamura S."/>
        </authorList>
    </citation>
    <scope>NUCLEOTIDE SEQUENCE [LARGE SCALE GENOMIC DNA]</scope>
    <source>
        <strain evidence="1 2">JCM 18538</strain>
    </source>
</reference>
<evidence type="ECO:0000313" key="1">
    <source>
        <dbReference type="EMBL" id="BBY47982.1"/>
    </source>
</evidence>
<organism evidence="1 2">
    <name type="scientific">Mycolicibacterium arabiense</name>
    <dbReference type="NCBI Taxonomy" id="1286181"/>
    <lineage>
        <taxon>Bacteria</taxon>
        <taxon>Bacillati</taxon>
        <taxon>Actinomycetota</taxon>
        <taxon>Actinomycetes</taxon>
        <taxon>Mycobacteriales</taxon>
        <taxon>Mycobacteriaceae</taxon>
        <taxon>Mycolicibacterium</taxon>
    </lineage>
</organism>
<protein>
    <submittedName>
        <fullName evidence="1">Uncharacterized protein</fullName>
    </submittedName>
</protein>
<dbReference type="AlphaFoldDB" id="A0A7I7RTP1"/>
<name>A0A7I7RTP1_9MYCO</name>